<feature type="region of interest" description="Disordered" evidence="6">
    <location>
        <begin position="1"/>
        <end position="35"/>
    </location>
</feature>
<dbReference type="Proteomes" id="UP000887566">
    <property type="component" value="Unplaced"/>
</dbReference>
<evidence type="ECO:0000256" key="5">
    <source>
        <dbReference type="ARBA" id="ARBA00023242"/>
    </source>
</evidence>
<keyword evidence="2" id="KW-0479">Metal-binding</keyword>
<organism evidence="7 8">
    <name type="scientific">Plectus sambesii</name>
    <dbReference type="NCBI Taxonomy" id="2011161"/>
    <lineage>
        <taxon>Eukaryota</taxon>
        <taxon>Metazoa</taxon>
        <taxon>Ecdysozoa</taxon>
        <taxon>Nematoda</taxon>
        <taxon>Chromadorea</taxon>
        <taxon>Plectida</taxon>
        <taxon>Plectina</taxon>
        <taxon>Plectoidea</taxon>
        <taxon>Plectidae</taxon>
        <taxon>Plectus</taxon>
    </lineage>
</organism>
<feature type="compositionally biased region" description="Polar residues" evidence="6">
    <location>
        <begin position="67"/>
        <end position="81"/>
    </location>
</feature>
<dbReference type="PANTHER" id="PTHR46481">
    <property type="entry name" value="ZINC FINGER BED DOMAIN-CONTAINING PROTEIN 4"/>
    <property type="match status" value="1"/>
</dbReference>
<dbReference type="PANTHER" id="PTHR46481:SF10">
    <property type="entry name" value="ZINC FINGER BED DOMAIN-CONTAINING PROTEIN 39"/>
    <property type="match status" value="1"/>
</dbReference>
<feature type="compositionally biased region" description="Low complexity" evidence="6">
    <location>
        <begin position="52"/>
        <end position="61"/>
    </location>
</feature>
<dbReference type="InterPro" id="IPR052035">
    <property type="entry name" value="ZnF_BED_domain_contain"/>
</dbReference>
<comment type="subcellular location">
    <subcellularLocation>
        <location evidence="1">Nucleus</location>
    </subcellularLocation>
</comment>
<evidence type="ECO:0000256" key="3">
    <source>
        <dbReference type="ARBA" id="ARBA00022771"/>
    </source>
</evidence>
<dbReference type="GO" id="GO:0008270">
    <property type="term" value="F:zinc ion binding"/>
    <property type="evidence" value="ECO:0007669"/>
    <property type="project" value="UniProtKB-KW"/>
</dbReference>
<evidence type="ECO:0000313" key="8">
    <source>
        <dbReference type="WBParaSite" id="PSAMB.scaffold3271size18991.g20893.t1"/>
    </source>
</evidence>
<keyword evidence="3" id="KW-0863">Zinc-finger</keyword>
<feature type="compositionally biased region" description="Low complexity" evidence="6">
    <location>
        <begin position="19"/>
        <end position="31"/>
    </location>
</feature>
<evidence type="ECO:0000256" key="1">
    <source>
        <dbReference type="ARBA" id="ARBA00004123"/>
    </source>
</evidence>
<sequence length="363" mass="41226">MDSDEEQFSIDEEEENSEVGEQNVEQEVVIGSPEKRPRFVQNVDYLEFRKTTSTSVVQSTSKPKRQLTLSQSLARGQSYSNEDPHQKEITVALARAFAGNSLAHCLIESNLFRDALKAMNPRYVPPARGGMKRQIAAQVELLKQKMREALSSASKISLCVDLWSKRALTASFVGITAHFVDRGKHSAKNVAALVKEALSEWDISDDKVQCIVTDNGSNVVKAFREWQDIIVESEMNPEEVNYETIPSHGPTWWLTLGKVIVRVLKLWDPLTTLFISKDKLPRILEEFFSSDESLPVLQFLHSILGVFEKPLLLLQKSKGLLLELVDIVNAFKQQLNERKTRKFFRASKRVSLQRLGRRVEAWA</sequence>
<dbReference type="SUPFAM" id="SSF53098">
    <property type="entry name" value="Ribonuclease H-like"/>
    <property type="match status" value="1"/>
</dbReference>
<keyword evidence="5" id="KW-0539">Nucleus</keyword>
<dbReference type="WBParaSite" id="PSAMB.scaffold3271size18991.g20893.t1">
    <property type="protein sequence ID" value="PSAMB.scaffold3271size18991.g20893.t1"/>
    <property type="gene ID" value="PSAMB.scaffold3271size18991.g20893"/>
</dbReference>
<reference evidence="8" key="1">
    <citation type="submission" date="2022-11" db="UniProtKB">
        <authorList>
            <consortium name="WormBaseParasite"/>
        </authorList>
    </citation>
    <scope>IDENTIFICATION</scope>
</reference>
<dbReference type="AlphaFoldDB" id="A0A914W558"/>
<dbReference type="GO" id="GO:0005634">
    <property type="term" value="C:nucleus"/>
    <property type="evidence" value="ECO:0007669"/>
    <property type="project" value="UniProtKB-SubCell"/>
</dbReference>
<feature type="region of interest" description="Disordered" evidence="6">
    <location>
        <begin position="52"/>
        <end position="82"/>
    </location>
</feature>
<protein>
    <submittedName>
        <fullName evidence="8">Transposase</fullName>
    </submittedName>
</protein>
<evidence type="ECO:0000256" key="6">
    <source>
        <dbReference type="SAM" id="MobiDB-lite"/>
    </source>
</evidence>
<accession>A0A914W558</accession>
<name>A0A914W558_9BILA</name>
<proteinExistence type="predicted"/>
<keyword evidence="7" id="KW-1185">Reference proteome</keyword>
<feature type="compositionally biased region" description="Acidic residues" evidence="6">
    <location>
        <begin position="1"/>
        <end position="18"/>
    </location>
</feature>
<keyword evidence="4" id="KW-0862">Zinc</keyword>
<evidence type="ECO:0000256" key="2">
    <source>
        <dbReference type="ARBA" id="ARBA00022723"/>
    </source>
</evidence>
<evidence type="ECO:0000256" key="4">
    <source>
        <dbReference type="ARBA" id="ARBA00022833"/>
    </source>
</evidence>
<dbReference type="InterPro" id="IPR012337">
    <property type="entry name" value="RNaseH-like_sf"/>
</dbReference>
<evidence type="ECO:0000313" key="7">
    <source>
        <dbReference type="Proteomes" id="UP000887566"/>
    </source>
</evidence>